<reference evidence="2 3" key="1">
    <citation type="submission" date="2022-03" db="EMBL/GenBank/DDBJ databases">
        <title>Parabacteroides sp. nov. isolated from swine feces.</title>
        <authorList>
            <person name="Bak J.E."/>
        </authorList>
    </citation>
    <scope>NUCLEOTIDE SEQUENCE [LARGE SCALE GENOMIC DNA]</scope>
    <source>
        <strain evidence="2 3">AGMB00274</strain>
    </source>
</reference>
<feature type="chain" id="PRO_5045286939" evidence="1">
    <location>
        <begin position="20"/>
        <end position="332"/>
    </location>
</feature>
<dbReference type="NCBIfam" id="NF033709">
    <property type="entry name" value="PorV_fam"/>
    <property type="match status" value="1"/>
</dbReference>
<evidence type="ECO:0000313" key="2">
    <source>
        <dbReference type="EMBL" id="MCJ2380912.1"/>
    </source>
</evidence>
<dbReference type="SUPFAM" id="SSF56935">
    <property type="entry name" value="Porins"/>
    <property type="match status" value="1"/>
</dbReference>
<dbReference type="RefSeq" id="WP_243325207.1">
    <property type="nucleotide sequence ID" value="NZ_JAKZMM010000022.1"/>
</dbReference>
<dbReference type="Proteomes" id="UP001165444">
    <property type="component" value="Unassembled WGS sequence"/>
</dbReference>
<sequence>MRKILFFLLISLWANTTYAQLGDEAYSFLRLPSSTRVGALGGDNISLVECDPSLGFHNPALLGKEMDNMLNLNYMNYISDVNIGSAIYTKAFKDKGAWGVGASFFSYGKIPGYNEENQQTGDLSAKDMNIQGFFSYDLSEKWRGGVSLKFLYSSMAEYNSFGMGVDAGLSYYDSEKNFSFGFMLKNIGAQFKSYYDERQKMPWDIQLGISKRMAHAPIRFSLTALYLNRWKFDYVDDSDKEYDGDSFAQALLKHFVIGVDWLPSDNFWVGVGYNPKRGMDMKLSGGNALSGFSAGAGIHIKMFDVSASLAKYHPSAMSMMVTVTTYISDFKL</sequence>
<evidence type="ECO:0000313" key="3">
    <source>
        <dbReference type="Proteomes" id="UP001165444"/>
    </source>
</evidence>
<keyword evidence="3" id="KW-1185">Reference proteome</keyword>
<accession>A0ABT0C1Q3</accession>
<keyword evidence="1" id="KW-0732">Signal</keyword>
<dbReference type="Gene3D" id="2.40.160.60">
    <property type="entry name" value="Outer membrane protein transport protein (OMPP1/FadL/TodX)"/>
    <property type="match status" value="1"/>
</dbReference>
<proteinExistence type="predicted"/>
<gene>
    <name evidence="2" type="primary">porQ</name>
    <name evidence="2" type="ORF">MUN53_09870</name>
</gene>
<protein>
    <submittedName>
        <fullName evidence="2">Type IX secretion system protein PorQ</fullName>
    </submittedName>
</protein>
<organism evidence="2 3">
    <name type="scientific">Parabacteroides faecalis</name>
    <dbReference type="NCBI Taxonomy" id="2924040"/>
    <lineage>
        <taxon>Bacteria</taxon>
        <taxon>Pseudomonadati</taxon>
        <taxon>Bacteroidota</taxon>
        <taxon>Bacteroidia</taxon>
        <taxon>Bacteroidales</taxon>
        <taxon>Tannerellaceae</taxon>
        <taxon>Parabacteroides</taxon>
    </lineage>
</organism>
<comment type="caution">
    <text evidence="2">The sequence shown here is derived from an EMBL/GenBank/DDBJ whole genome shotgun (WGS) entry which is preliminary data.</text>
</comment>
<evidence type="ECO:0000256" key="1">
    <source>
        <dbReference type="SAM" id="SignalP"/>
    </source>
</evidence>
<feature type="signal peptide" evidence="1">
    <location>
        <begin position="1"/>
        <end position="19"/>
    </location>
</feature>
<name>A0ABT0C1Q3_9BACT</name>
<dbReference type="NCBIfam" id="NF033711">
    <property type="entry name" value="T9SS_PorQ"/>
    <property type="match status" value="1"/>
</dbReference>
<dbReference type="EMBL" id="JAKZMM010000022">
    <property type="protein sequence ID" value="MCJ2380912.1"/>
    <property type="molecule type" value="Genomic_DNA"/>
</dbReference>